<dbReference type="SUPFAM" id="SSF68923">
    <property type="entry name" value="PEP carboxykinase N-terminal domain"/>
    <property type="match status" value="1"/>
</dbReference>
<evidence type="ECO:0000256" key="12">
    <source>
        <dbReference type="ARBA" id="ARBA00023239"/>
    </source>
</evidence>
<comment type="catalytic activity">
    <reaction evidence="13">
        <text>oxaloacetate + ATP = phosphoenolpyruvate + ADP + CO2</text>
        <dbReference type="Rhea" id="RHEA:18617"/>
        <dbReference type="ChEBI" id="CHEBI:16452"/>
        <dbReference type="ChEBI" id="CHEBI:16526"/>
        <dbReference type="ChEBI" id="CHEBI:30616"/>
        <dbReference type="ChEBI" id="CHEBI:58702"/>
        <dbReference type="ChEBI" id="CHEBI:456216"/>
        <dbReference type="EC" id="4.1.1.49"/>
    </reaction>
</comment>
<dbReference type="SUPFAM" id="SSF53795">
    <property type="entry name" value="PEP carboxykinase-like"/>
    <property type="match status" value="1"/>
</dbReference>
<keyword evidence="6" id="KW-0963">Cytoplasm</keyword>
<dbReference type="GO" id="GO:0006094">
    <property type="term" value="P:gluconeogenesis"/>
    <property type="evidence" value="ECO:0007669"/>
    <property type="project" value="UniProtKB-UniPathway"/>
</dbReference>
<dbReference type="EMBL" id="UINC01000294">
    <property type="protein sequence ID" value="SUZ52776.1"/>
    <property type="molecule type" value="Genomic_DNA"/>
</dbReference>
<dbReference type="NCBIfam" id="TIGR00224">
    <property type="entry name" value="pckA"/>
    <property type="match status" value="1"/>
</dbReference>
<evidence type="ECO:0000256" key="10">
    <source>
        <dbReference type="ARBA" id="ARBA00022840"/>
    </source>
</evidence>
<dbReference type="GO" id="GO:0005829">
    <property type="term" value="C:cytosol"/>
    <property type="evidence" value="ECO:0007669"/>
    <property type="project" value="TreeGrafter"/>
</dbReference>
<dbReference type="InterPro" id="IPR013035">
    <property type="entry name" value="PEP_carboxykinase_C"/>
</dbReference>
<evidence type="ECO:0000256" key="5">
    <source>
        <dbReference type="ARBA" id="ARBA00022432"/>
    </source>
</evidence>
<evidence type="ECO:0000256" key="1">
    <source>
        <dbReference type="ARBA" id="ARBA00001936"/>
    </source>
</evidence>
<dbReference type="FunFam" id="2.170.8.10:FF:000001">
    <property type="entry name" value="Phosphoenolpyruvate carboxykinase (ATP)"/>
    <property type="match status" value="1"/>
</dbReference>
<dbReference type="HAMAP" id="MF_00453">
    <property type="entry name" value="PEPCK_ATP"/>
    <property type="match status" value="1"/>
</dbReference>
<keyword evidence="10" id="KW-0067">ATP-binding</keyword>
<dbReference type="GO" id="GO:0046872">
    <property type="term" value="F:metal ion binding"/>
    <property type="evidence" value="ECO:0007669"/>
    <property type="project" value="UniProtKB-KW"/>
</dbReference>
<proteinExistence type="inferred from homology"/>
<dbReference type="PIRSF" id="PIRSF006294">
    <property type="entry name" value="PEP_crbxkin"/>
    <property type="match status" value="1"/>
</dbReference>
<comment type="similarity">
    <text evidence="3">Belongs to the phosphoenolpyruvate carboxykinase (ATP) family.</text>
</comment>
<evidence type="ECO:0000256" key="13">
    <source>
        <dbReference type="ARBA" id="ARBA00047371"/>
    </source>
</evidence>
<gene>
    <name evidence="14" type="ORF">METZ01_LOCUS5630</name>
</gene>
<evidence type="ECO:0000256" key="6">
    <source>
        <dbReference type="ARBA" id="ARBA00022490"/>
    </source>
</evidence>
<evidence type="ECO:0000256" key="9">
    <source>
        <dbReference type="ARBA" id="ARBA00022793"/>
    </source>
</evidence>
<dbReference type="AlphaFoldDB" id="A0A381NDY1"/>
<accession>A0A381NDY1</accession>
<dbReference type="InterPro" id="IPR001272">
    <property type="entry name" value="PEP_carboxykinase_ATP"/>
</dbReference>
<dbReference type="Gene3D" id="3.90.228.20">
    <property type="match status" value="1"/>
</dbReference>
<dbReference type="Gene3D" id="3.40.449.10">
    <property type="entry name" value="Phosphoenolpyruvate Carboxykinase, domain 1"/>
    <property type="match status" value="1"/>
</dbReference>
<keyword evidence="5" id="KW-0312">Gluconeogenesis</keyword>
<dbReference type="Gene3D" id="2.170.8.10">
    <property type="entry name" value="Phosphoenolpyruvate Carboxykinase, domain 2"/>
    <property type="match status" value="1"/>
</dbReference>
<dbReference type="InterPro" id="IPR008210">
    <property type="entry name" value="PEP_carboxykinase_N"/>
</dbReference>
<dbReference type="NCBIfam" id="NF006821">
    <property type="entry name" value="PRK09344.1-3"/>
    <property type="match status" value="1"/>
</dbReference>
<evidence type="ECO:0000313" key="14">
    <source>
        <dbReference type="EMBL" id="SUZ52776.1"/>
    </source>
</evidence>
<evidence type="ECO:0000256" key="3">
    <source>
        <dbReference type="ARBA" id="ARBA00006052"/>
    </source>
</evidence>
<dbReference type="GO" id="GO:0005524">
    <property type="term" value="F:ATP binding"/>
    <property type="evidence" value="ECO:0007669"/>
    <property type="project" value="UniProtKB-KW"/>
</dbReference>
<keyword evidence="12" id="KW-0456">Lyase</keyword>
<protein>
    <recommendedName>
        <fullName evidence="4">phosphoenolpyruvate carboxykinase (ATP)</fullName>
        <ecNumber evidence="4">4.1.1.49</ecNumber>
    </recommendedName>
</protein>
<evidence type="ECO:0000256" key="8">
    <source>
        <dbReference type="ARBA" id="ARBA00022741"/>
    </source>
</evidence>
<evidence type="ECO:0000256" key="2">
    <source>
        <dbReference type="ARBA" id="ARBA00004742"/>
    </source>
</evidence>
<dbReference type="PANTHER" id="PTHR30031:SF0">
    <property type="entry name" value="PHOSPHOENOLPYRUVATE CARBOXYKINASE (ATP)"/>
    <property type="match status" value="1"/>
</dbReference>
<evidence type="ECO:0000256" key="11">
    <source>
        <dbReference type="ARBA" id="ARBA00023211"/>
    </source>
</evidence>
<keyword evidence="7" id="KW-0479">Metal-binding</keyword>
<dbReference type="FunFam" id="3.40.449.10:FF:000001">
    <property type="entry name" value="Phosphoenolpyruvate carboxykinase (ATP)"/>
    <property type="match status" value="1"/>
</dbReference>
<organism evidence="14">
    <name type="scientific">marine metagenome</name>
    <dbReference type="NCBI Taxonomy" id="408172"/>
    <lineage>
        <taxon>unclassified sequences</taxon>
        <taxon>metagenomes</taxon>
        <taxon>ecological metagenomes</taxon>
    </lineage>
</organism>
<dbReference type="GO" id="GO:0004612">
    <property type="term" value="F:phosphoenolpyruvate carboxykinase (ATP) activity"/>
    <property type="evidence" value="ECO:0007669"/>
    <property type="project" value="UniProtKB-EC"/>
</dbReference>
<dbReference type="NCBIfam" id="NF006820">
    <property type="entry name" value="PRK09344.1-2"/>
    <property type="match status" value="1"/>
</dbReference>
<dbReference type="UniPathway" id="UPA00138"/>
<dbReference type="PANTHER" id="PTHR30031">
    <property type="entry name" value="PHOSPHOENOLPYRUVATE CARBOXYKINASE ATP"/>
    <property type="match status" value="1"/>
</dbReference>
<dbReference type="PROSITE" id="PS00532">
    <property type="entry name" value="PEPCK_ATP"/>
    <property type="match status" value="1"/>
</dbReference>
<keyword evidence="9" id="KW-0210">Decarboxylase</keyword>
<reference evidence="14" key="1">
    <citation type="submission" date="2018-05" db="EMBL/GenBank/DDBJ databases">
        <authorList>
            <person name="Lanie J.A."/>
            <person name="Ng W.-L."/>
            <person name="Kazmierczak K.M."/>
            <person name="Andrzejewski T.M."/>
            <person name="Davidsen T.M."/>
            <person name="Wayne K.J."/>
            <person name="Tettelin H."/>
            <person name="Glass J.I."/>
            <person name="Rusch D."/>
            <person name="Podicherti R."/>
            <person name="Tsui H.-C.T."/>
            <person name="Winkler M.E."/>
        </authorList>
    </citation>
    <scope>NUCLEOTIDE SEQUENCE</scope>
</reference>
<sequence>MKILKELGLDKLGITNIGHLERNLSVQELVKDILVNNEGVIGLRGAAMVDTGIYTGRSPQDKYIVAESSSEEKIWWGPVNRRISESIFNSLYKKVIAYYNQSSGTKTYLFDGFAGADPKYALNVRIIAKKAWQAHFVHNMFIRSNNDDLVNFEPGFTIINASDVTNADFEKFGMNSETFILFHLGRRIAIIGGTEYGGEMKKGIFSVLNYMLPQQGVLSMHCSANVNKDGGNPAIFFGLSGTGKTTLSTDPIRPLIGDDEHGWSDEGIFNFEGGCYAKVINLDPEHEPDIYNAIREGALLENVVYDVKTKEIDFSDSSKTENTRVSYPLNHIENSIYASGKPSMAGQPQKIIFLTCDAYGILPPVAKLSPQQAMYHFISGYTAKVAGTERGITEPVATFSPCFGSPFLILHPLKYAELLQKKMLQHNVPAYLVNTGWVGASASSGAKRIKLPLTRAIIHAILDGSIENSDFDTAPYFHVKIPKSLGKIDSSILNPLHAWTNESEYHSGARELVEKFQENYNKYDLGDPEVLQAGPTI</sequence>
<comment type="cofactor">
    <cofactor evidence="1">
        <name>Mn(2+)</name>
        <dbReference type="ChEBI" id="CHEBI:29035"/>
    </cofactor>
</comment>
<comment type="pathway">
    <text evidence="2">Carbohydrate biosynthesis; gluconeogenesis.</text>
</comment>
<dbReference type="InterPro" id="IPR015994">
    <property type="entry name" value="PEPCK_ATP_CS"/>
</dbReference>
<dbReference type="EC" id="4.1.1.49" evidence="4"/>
<evidence type="ECO:0000256" key="4">
    <source>
        <dbReference type="ARBA" id="ARBA00012363"/>
    </source>
</evidence>
<keyword evidence="8" id="KW-0547">Nucleotide-binding</keyword>
<name>A0A381NDY1_9ZZZZ</name>
<dbReference type="Pfam" id="PF01293">
    <property type="entry name" value="PEPCK_ATP"/>
    <property type="match status" value="1"/>
</dbReference>
<evidence type="ECO:0000256" key="7">
    <source>
        <dbReference type="ARBA" id="ARBA00022723"/>
    </source>
</evidence>
<keyword evidence="11" id="KW-0464">Manganese</keyword>